<feature type="region of interest" description="Disordered" evidence="1">
    <location>
        <begin position="438"/>
        <end position="498"/>
    </location>
</feature>
<feature type="compositionally biased region" description="Acidic residues" evidence="1">
    <location>
        <begin position="638"/>
        <end position="661"/>
    </location>
</feature>
<feature type="compositionally biased region" description="Acidic residues" evidence="1">
    <location>
        <begin position="688"/>
        <end position="702"/>
    </location>
</feature>
<feature type="compositionally biased region" description="Basic and acidic residues" evidence="1">
    <location>
        <begin position="726"/>
        <end position="737"/>
    </location>
</feature>
<dbReference type="Gene3D" id="2.130.10.10">
    <property type="entry name" value="YVTN repeat-like/Quinoprotein amine dehydrogenase"/>
    <property type="match status" value="1"/>
</dbReference>
<dbReference type="InterPro" id="IPR001680">
    <property type="entry name" value="WD40_rpt"/>
</dbReference>
<comment type="caution">
    <text evidence="2">The sequence shown here is derived from an EMBL/GenBank/DDBJ whole genome shotgun (WGS) entry which is preliminary data.</text>
</comment>
<sequence length="965" mass="106733">MTSLSSHPPCLDSFSSPSSPRRAKSRETQGSWSAVLRVGGRLPLTSLFARHHGERTGGRRGRREEEEGSSSSGRGDREKETGDQTRRLLSPRMQDEEERSGTDEVLKKRKMAIHLVREERRRTSLYRSSCQCSSFSSSSSSSSYSSSWVCPPSRSLDVVRCRFSPNGCFLGVCTAQGALRVYDVETGRLICDYPYAHTKGINDICWHSSSSYIYTASSDASCALFPLHFRSSRSLSSSSSFSSVRSPPPLVKFSLHSPSSSLARSSHLQSHSSSIISFQDHKGYVKKTSSSSSSLSCSTPLASPDSSLSSPSVISPPMTSVTVHTDGSYSGCLYTGGYDEILRLWDVRSTSMRPLVQVKAHDCPITSLDFSPPSPLLLPPYSSSSFSSCRDVSCHFLVSSSFSSTSSSSPGIVVSASLDGLVRFWHCSSLRLMKTLRGGSNGSVETSSPEDARKTEKGSFSRRPGEEHEEQDHSQLGTEEEIERRSKAGEGGSSGSAKGIACSHVCWSRSGNFLLCSYENGKGGRLLRMNRYGGIPRGGGRAKFQRLPRLSPPSRGGSCPSSSSSSASCPSCTRRGGGRRRRTGEEKGLLSMEQLNRYQKPSLSSSPTFSHSYQRPEMGPSSSCSSSCCDSVCRMHEDEESTEEEDEEEEEESEEEEEEEVCWGREVTMPLEWPIGSSLSRKRRGREEEEGEEQAGGEEEAYESMANSLFRFAGLSSRQETSSYDTQRRLLDGRRISPEQANPEEKDNEENDKENEENLEDVSRELEKEEKNKKGREEEQEERWRKNEEKKSRNNLVKSSSSSRESSLHSSSSSSISREKSSCFSLPFCYFCTCPPRRSFSPFGCIWRDRAFVPLSDGRVWVFDAMRGQAIDTLSPPIDLSCFCSSSRLRERRKEGNPSWDAHPLACSSGVCTGRSVCTSVDAHPDWSIGVLATSSSSPDSSVILWLWRRECSEEDEEDDSLEDL</sequence>
<dbReference type="SUPFAM" id="SSF50978">
    <property type="entry name" value="WD40 repeat-like"/>
    <property type="match status" value="1"/>
</dbReference>
<evidence type="ECO:0000256" key="1">
    <source>
        <dbReference type="SAM" id="MobiDB-lite"/>
    </source>
</evidence>
<feature type="compositionally biased region" description="Basic and acidic residues" evidence="1">
    <location>
        <begin position="761"/>
        <end position="792"/>
    </location>
</feature>
<feature type="region of interest" description="Disordered" evidence="1">
    <location>
        <begin position="536"/>
        <end position="622"/>
    </location>
</feature>
<dbReference type="OrthoDB" id="331873at2759"/>
<feature type="region of interest" description="Disordered" evidence="1">
    <location>
        <begin position="1"/>
        <end position="104"/>
    </location>
</feature>
<feature type="compositionally biased region" description="Basic and acidic residues" evidence="1">
    <location>
        <begin position="450"/>
        <end position="473"/>
    </location>
</feature>
<dbReference type="RefSeq" id="XP_067920789.1">
    <property type="nucleotide sequence ID" value="XM_068067232.1"/>
</dbReference>
<name>A0A2C6KNG9_9APIC</name>
<feature type="compositionally biased region" description="Basic and acidic residues" evidence="1">
    <location>
        <begin position="74"/>
        <end position="86"/>
    </location>
</feature>
<dbReference type="GeneID" id="94430443"/>
<feature type="region of interest" description="Disordered" evidence="1">
    <location>
        <begin position="635"/>
        <end position="815"/>
    </location>
</feature>
<dbReference type="Pfam" id="PF00400">
    <property type="entry name" value="WD40"/>
    <property type="match status" value="2"/>
</dbReference>
<feature type="compositionally biased region" description="Low complexity" evidence="1">
    <location>
        <begin position="602"/>
        <end position="612"/>
    </location>
</feature>
<dbReference type="InterPro" id="IPR015943">
    <property type="entry name" value="WD40/YVTN_repeat-like_dom_sf"/>
</dbReference>
<accession>A0A2C6KNG9</accession>
<proteinExistence type="predicted"/>
<feature type="compositionally biased region" description="Polar residues" evidence="1">
    <location>
        <begin position="716"/>
        <end position="725"/>
    </location>
</feature>
<gene>
    <name evidence="2" type="ORF">CSUI_007082</name>
</gene>
<dbReference type="VEuPathDB" id="ToxoDB:CSUI_007082"/>
<dbReference type="EMBL" id="MIGC01003654">
    <property type="protein sequence ID" value="PHJ19087.1"/>
    <property type="molecule type" value="Genomic_DNA"/>
</dbReference>
<dbReference type="PANTHER" id="PTHR44156">
    <property type="entry name" value="SUPERNUMERARY LIMBS, ISOFORM B-RELATED"/>
    <property type="match status" value="1"/>
</dbReference>
<dbReference type="AlphaFoldDB" id="A0A2C6KNG9"/>
<reference evidence="2 3" key="1">
    <citation type="journal article" date="2017" name="Int. J. Parasitol.">
        <title>The genome of the protozoan parasite Cystoisospora suis and a reverse vaccinology approach to identify vaccine candidates.</title>
        <authorList>
            <person name="Palmieri N."/>
            <person name="Shrestha A."/>
            <person name="Ruttkowski B."/>
            <person name="Beck T."/>
            <person name="Vogl C."/>
            <person name="Tomley F."/>
            <person name="Blake D.P."/>
            <person name="Joachim A."/>
        </authorList>
    </citation>
    <scope>NUCLEOTIDE SEQUENCE [LARGE SCALE GENOMIC DNA]</scope>
    <source>
        <strain evidence="2 3">Wien I</strain>
    </source>
</reference>
<dbReference type="InterPro" id="IPR036322">
    <property type="entry name" value="WD40_repeat_dom_sf"/>
</dbReference>
<feature type="compositionally biased region" description="Low complexity" evidence="1">
    <location>
        <begin position="799"/>
        <end position="815"/>
    </location>
</feature>
<evidence type="ECO:0000313" key="2">
    <source>
        <dbReference type="EMBL" id="PHJ19087.1"/>
    </source>
</evidence>
<protein>
    <submittedName>
        <fullName evidence="2">Wd g-beta repeat-containing protein</fullName>
    </submittedName>
</protein>
<evidence type="ECO:0000313" key="3">
    <source>
        <dbReference type="Proteomes" id="UP000221165"/>
    </source>
</evidence>
<dbReference type="InterPro" id="IPR053299">
    <property type="entry name" value="ASTRA_WD_repeat"/>
</dbReference>
<feature type="compositionally biased region" description="Low complexity" evidence="1">
    <location>
        <begin position="8"/>
        <end position="20"/>
    </location>
</feature>
<dbReference type="Proteomes" id="UP000221165">
    <property type="component" value="Unassembled WGS sequence"/>
</dbReference>
<organism evidence="2 3">
    <name type="scientific">Cystoisospora suis</name>
    <dbReference type="NCBI Taxonomy" id="483139"/>
    <lineage>
        <taxon>Eukaryota</taxon>
        <taxon>Sar</taxon>
        <taxon>Alveolata</taxon>
        <taxon>Apicomplexa</taxon>
        <taxon>Conoidasida</taxon>
        <taxon>Coccidia</taxon>
        <taxon>Eucoccidiorida</taxon>
        <taxon>Eimeriorina</taxon>
        <taxon>Sarcocystidae</taxon>
        <taxon>Cystoisospora</taxon>
    </lineage>
</organism>
<feature type="compositionally biased region" description="Basic and acidic residues" evidence="1">
    <location>
        <begin position="54"/>
        <end position="65"/>
    </location>
</feature>
<dbReference type="SMART" id="SM00320">
    <property type="entry name" value="WD40"/>
    <property type="match status" value="4"/>
</dbReference>
<keyword evidence="3" id="KW-1185">Reference proteome</keyword>
<feature type="compositionally biased region" description="Low complexity" evidence="1">
    <location>
        <begin position="547"/>
        <end position="574"/>
    </location>
</feature>
<feature type="compositionally biased region" description="Acidic residues" evidence="1">
    <location>
        <begin position="746"/>
        <end position="760"/>
    </location>
</feature>